<dbReference type="PANTHER" id="PTHR10806">
    <property type="entry name" value="SIGNAL PEPTIDASE COMPLEX CATALYTIC SUBUNIT SEC11"/>
    <property type="match status" value="1"/>
</dbReference>
<dbReference type="PANTHER" id="PTHR10806:SF6">
    <property type="entry name" value="SIGNAL PEPTIDASE COMPLEX CATALYTIC SUBUNIT SEC11"/>
    <property type="match status" value="1"/>
</dbReference>
<keyword evidence="4 6" id="KW-0472">Membrane</keyword>
<evidence type="ECO:0000313" key="9">
    <source>
        <dbReference type="Proteomes" id="UP000006315"/>
    </source>
</evidence>
<dbReference type="CDD" id="cd06530">
    <property type="entry name" value="S26_SPase_I"/>
    <property type="match status" value="1"/>
</dbReference>
<feature type="transmembrane region" description="Helical" evidence="6">
    <location>
        <begin position="12"/>
        <end position="30"/>
    </location>
</feature>
<keyword evidence="2 6" id="KW-0812">Transmembrane</keyword>
<dbReference type="EMBL" id="AJLR01000033">
    <property type="protein sequence ID" value="EKN68982.1"/>
    <property type="molecule type" value="Genomic_DNA"/>
</dbReference>
<dbReference type="PATRIC" id="fig|1131731.3.peg.387"/>
<evidence type="ECO:0000313" key="8">
    <source>
        <dbReference type="EMBL" id="EKN68982.1"/>
    </source>
</evidence>
<evidence type="ECO:0000259" key="7">
    <source>
        <dbReference type="Pfam" id="PF10502"/>
    </source>
</evidence>
<dbReference type="GO" id="GO:0016020">
    <property type="term" value="C:membrane"/>
    <property type="evidence" value="ECO:0007669"/>
    <property type="project" value="UniProtKB-SubCell"/>
</dbReference>
<dbReference type="InterPro" id="IPR001733">
    <property type="entry name" value="Peptidase_S26B"/>
</dbReference>
<keyword evidence="3 6" id="KW-1133">Transmembrane helix</keyword>
<dbReference type="GO" id="GO:0009003">
    <property type="term" value="F:signal peptidase activity"/>
    <property type="evidence" value="ECO:0007669"/>
    <property type="project" value="UniProtKB-EC"/>
</dbReference>
<feature type="transmembrane region" description="Helical" evidence="6">
    <location>
        <begin position="152"/>
        <end position="171"/>
    </location>
</feature>
<comment type="subcellular location">
    <subcellularLocation>
        <location evidence="1">Membrane</location>
    </subcellularLocation>
</comment>
<dbReference type="STRING" id="1131731.BAZO_01902"/>
<dbReference type="Gene3D" id="2.10.109.10">
    <property type="entry name" value="Umud Fragment, subunit A"/>
    <property type="match status" value="1"/>
</dbReference>
<accession>K6D902</accession>
<dbReference type="InterPro" id="IPR019533">
    <property type="entry name" value="Peptidase_S26"/>
</dbReference>
<evidence type="ECO:0000256" key="5">
    <source>
        <dbReference type="NCBIfam" id="TIGR02228"/>
    </source>
</evidence>
<sequence length="196" mass="22111">MEQKIMKKYFFNSLRIIFFAFLLLCCYITISSKLGGETFQIGGLQIINVLTGSMYPEIKPGSLIIVKKVNDPENLQVKDVITFQSPRNEKQLITHRIVKVKKLDSKIYFITKGDANLTADVEEVGAASVFGKYQNISIPYAGYVLQLTKTKMGFIVFFLVPVFVLTISTLSNRWSPLIFRRTIGYGGGSNENQSMD</sequence>
<dbReference type="Proteomes" id="UP000006315">
    <property type="component" value="Unassembled WGS sequence"/>
</dbReference>
<proteinExistence type="predicted"/>
<dbReference type="EC" id="3.4.21.89" evidence="5"/>
<evidence type="ECO:0000256" key="4">
    <source>
        <dbReference type="ARBA" id="ARBA00023136"/>
    </source>
</evidence>
<name>K6D902_SCHAZ</name>
<dbReference type="NCBIfam" id="TIGR02228">
    <property type="entry name" value="sigpep_I_arch"/>
    <property type="match status" value="1"/>
</dbReference>
<dbReference type="GO" id="GO:0004252">
    <property type="term" value="F:serine-type endopeptidase activity"/>
    <property type="evidence" value="ECO:0007669"/>
    <property type="project" value="UniProtKB-UniRule"/>
</dbReference>
<gene>
    <name evidence="8" type="ORF">BAZO_01902</name>
</gene>
<comment type="caution">
    <text evidence="8">The sequence shown here is derived from an EMBL/GenBank/DDBJ whole genome shotgun (WGS) entry which is preliminary data.</text>
</comment>
<reference evidence="8 9" key="1">
    <citation type="journal article" date="2012" name="Front. Microbiol.">
        <title>Redundancy and modularity in membrane-associated dissimilatory nitrate reduction in Bacillus.</title>
        <authorList>
            <person name="Heylen K."/>
            <person name="Keltjens J."/>
        </authorList>
    </citation>
    <scope>NUCLEOTIDE SEQUENCE [LARGE SCALE GENOMIC DNA]</scope>
    <source>
        <strain evidence="8 9">LMG 9581</strain>
    </source>
</reference>
<protein>
    <recommendedName>
        <fullName evidence="5">Signal peptidase I</fullName>
        <ecNumber evidence="5">3.4.21.89</ecNumber>
    </recommendedName>
</protein>
<organism evidence="8 9">
    <name type="scientific">Schinkia azotoformans LMG 9581</name>
    <dbReference type="NCBI Taxonomy" id="1131731"/>
    <lineage>
        <taxon>Bacteria</taxon>
        <taxon>Bacillati</taxon>
        <taxon>Bacillota</taxon>
        <taxon>Bacilli</taxon>
        <taxon>Bacillales</taxon>
        <taxon>Bacillaceae</taxon>
        <taxon>Calidifontibacillus/Schinkia group</taxon>
        <taxon>Schinkia</taxon>
    </lineage>
</organism>
<dbReference type="GO" id="GO:0006465">
    <property type="term" value="P:signal peptide processing"/>
    <property type="evidence" value="ECO:0007669"/>
    <property type="project" value="UniProtKB-UniRule"/>
</dbReference>
<dbReference type="InterPro" id="IPR036286">
    <property type="entry name" value="LexA/Signal_pep-like_sf"/>
</dbReference>
<evidence type="ECO:0000256" key="1">
    <source>
        <dbReference type="ARBA" id="ARBA00004370"/>
    </source>
</evidence>
<keyword evidence="9" id="KW-1185">Reference proteome</keyword>
<dbReference type="AlphaFoldDB" id="K6D902"/>
<dbReference type="Pfam" id="PF10502">
    <property type="entry name" value="Peptidase_S26"/>
    <property type="match status" value="1"/>
</dbReference>
<dbReference type="SUPFAM" id="SSF51306">
    <property type="entry name" value="LexA/Signal peptidase"/>
    <property type="match status" value="1"/>
</dbReference>
<feature type="domain" description="Peptidase S26" evidence="7">
    <location>
        <begin position="45"/>
        <end position="98"/>
    </location>
</feature>
<evidence type="ECO:0000256" key="6">
    <source>
        <dbReference type="SAM" id="Phobius"/>
    </source>
</evidence>
<evidence type="ECO:0000256" key="2">
    <source>
        <dbReference type="ARBA" id="ARBA00022692"/>
    </source>
</evidence>
<evidence type="ECO:0000256" key="3">
    <source>
        <dbReference type="ARBA" id="ARBA00022989"/>
    </source>
</evidence>